<feature type="transmembrane region" description="Helical" evidence="8">
    <location>
        <begin position="91"/>
        <end position="110"/>
    </location>
</feature>
<dbReference type="NCBIfam" id="TIGR00710">
    <property type="entry name" value="efflux_Bcr_CflA"/>
    <property type="match status" value="1"/>
</dbReference>
<feature type="transmembrane region" description="Helical" evidence="8">
    <location>
        <begin position="382"/>
        <end position="404"/>
    </location>
</feature>
<evidence type="ECO:0000313" key="11">
    <source>
        <dbReference type="Proteomes" id="UP001595555"/>
    </source>
</evidence>
<keyword evidence="4" id="KW-1003">Cell membrane</keyword>
<evidence type="ECO:0000256" key="6">
    <source>
        <dbReference type="ARBA" id="ARBA00022989"/>
    </source>
</evidence>
<dbReference type="PANTHER" id="PTHR23502:SF132">
    <property type="entry name" value="POLYAMINE TRANSPORTER 2-RELATED"/>
    <property type="match status" value="1"/>
</dbReference>
<accession>A0ABV7FFT0</accession>
<keyword evidence="7 8" id="KW-0472">Membrane</keyword>
<feature type="transmembrane region" description="Helical" evidence="8">
    <location>
        <begin position="267"/>
        <end position="286"/>
    </location>
</feature>
<comment type="similarity">
    <text evidence="2 8">Belongs to the major facilitator superfamily. Bcr/CmlA family.</text>
</comment>
<feature type="transmembrane region" description="Helical" evidence="8">
    <location>
        <begin position="352"/>
        <end position="376"/>
    </location>
</feature>
<dbReference type="PROSITE" id="PS00216">
    <property type="entry name" value="SUGAR_TRANSPORT_1"/>
    <property type="match status" value="1"/>
</dbReference>
<dbReference type="Gene3D" id="1.20.1720.10">
    <property type="entry name" value="Multidrug resistance protein D"/>
    <property type="match status" value="1"/>
</dbReference>
<dbReference type="EMBL" id="JBHRTF010000002">
    <property type="protein sequence ID" value="MFC3114758.1"/>
    <property type="molecule type" value="Genomic_DNA"/>
</dbReference>
<name>A0ABV7FFT0_9GAMM</name>
<dbReference type="RefSeq" id="WP_378116392.1">
    <property type="nucleotide sequence ID" value="NZ_JBHRTF010000002.1"/>
</dbReference>
<dbReference type="InterPro" id="IPR004812">
    <property type="entry name" value="Efflux_drug-R_Bcr/CmlA"/>
</dbReference>
<evidence type="ECO:0000256" key="4">
    <source>
        <dbReference type="ARBA" id="ARBA00022475"/>
    </source>
</evidence>
<dbReference type="Proteomes" id="UP001595555">
    <property type="component" value="Unassembled WGS sequence"/>
</dbReference>
<keyword evidence="3 8" id="KW-0813">Transport</keyword>
<evidence type="ECO:0000256" key="1">
    <source>
        <dbReference type="ARBA" id="ARBA00004651"/>
    </source>
</evidence>
<dbReference type="InterPro" id="IPR036259">
    <property type="entry name" value="MFS_trans_sf"/>
</dbReference>
<feature type="transmembrane region" description="Helical" evidence="8">
    <location>
        <begin position="24"/>
        <end position="46"/>
    </location>
</feature>
<dbReference type="InterPro" id="IPR011701">
    <property type="entry name" value="MFS"/>
</dbReference>
<evidence type="ECO:0000256" key="7">
    <source>
        <dbReference type="ARBA" id="ARBA00023136"/>
    </source>
</evidence>
<feature type="transmembrane region" description="Helical" evidence="8">
    <location>
        <begin position="149"/>
        <end position="167"/>
    </location>
</feature>
<evidence type="ECO:0000313" key="10">
    <source>
        <dbReference type="EMBL" id="MFC3114758.1"/>
    </source>
</evidence>
<dbReference type="CDD" id="cd17320">
    <property type="entry name" value="MFS_MdfA_MDR_like"/>
    <property type="match status" value="1"/>
</dbReference>
<feature type="domain" description="Major facilitator superfamily (MFS) profile" evidence="9">
    <location>
        <begin position="24"/>
        <end position="417"/>
    </location>
</feature>
<feature type="transmembrane region" description="Helical" evidence="8">
    <location>
        <begin position="61"/>
        <end position="79"/>
    </location>
</feature>
<evidence type="ECO:0000256" key="2">
    <source>
        <dbReference type="ARBA" id="ARBA00006236"/>
    </source>
</evidence>
<feature type="transmembrane region" description="Helical" evidence="8">
    <location>
        <begin position="179"/>
        <end position="199"/>
    </location>
</feature>
<feature type="transmembrane region" description="Helical" evidence="8">
    <location>
        <begin position="229"/>
        <end position="247"/>
    </location>
</feature>
<dbReference type="SUPFAM" id="SSF103473">
    <property type="entry name" value="MFS general substrate transporter"/>
    <property type="match status" value="1"/>
</dbReference>
<protein>
    <recommendedName>
        <fullName evidence="8">Bcr/CflA family efflux transporter</fullName>
    </recommendedName>
</protein>
<dbReference type="Pfam" id="PF07690">
    <property type="entry name" value="MFS_1"/>
    <property type="match status" value="1"/>
</dbReference>
<keyword evidence="6 8" id="KW-1133">Transmembrane helix</keyword>
<proteinExistence type="inferred from homology"/>
<feature type="transmembrane region" description="Helical" evidence="8">
    <location>
        <begin position="323"/>
        <end position="345"/>
    </location>
</feature>
<keyword evidence="5 8" id="KW-0812">Transmembrane</keyword>
<evidence type="ECO:0000256" key="3">
    <source>
        <dbReference type="ARBA" id="ARBA00022448"/>
    </source>
</evidence>
<organism evidence="10 11">
    <name type="scientific">Cellvibrio fontiphilus</name>
    <dbReference type="NCBI Taxonomy" id="1815559"/>
    <lineage>
        <taxon>Bacteria</taxon>
        <taxon>Pseudomonadati</taxon>
        <taxon>Pseudomonadota</taxon>
        <taxon>Gammaproteobacteria</taxon>
        <taxon>Cellvibrionales</taxon>
        <taxon>Cellvibrionaceae</taxon>
        <taxon>Cellvibrio</taxon>
    </lineage>
</organism>
<evidence type="ECO:0000259" key="9">
    <source>
        <dbReference type="PROSITE" id="PS50850"/>
    </source>
</evidence>
<keyword evidence="11" id="KW-1185">Reference proteome</keyword>
<dbReference type="InterPro" id="IPR020846">
    <property type="entry name" value="MFS_dom"/>
</dbReference>
<feature type="transmembrane region" description="Helical" evidence="8">
    <location>
        <begin position="298"/>
        <end position="317"/>
    </location>
</feature>
<dbReference type="InterPro" id="IPR005829">
    <property type="entry name" value="Sugar_transporter_CS"/>
</dbReference>
<gene>
    <name evidence="10" type="ORF">ACFODX_04250</name>
</gene>
<comment type="subcellular location">
    <subcellularLocation>
        <location evidence="8">Cell inner membrane</location>
        <topology evidence="8">Multi-pass membrane protein</topology>
    </subcellularLocation>
    <subcellularLocation>
        <location evidence="1">Cell membrane</location>
        <topology evidence="1">Multi-pass membrane protein</topology>
    </subcellularLocation>
</comment>
<evidence type="ECO:0000256" key="8">
    <source>
        <dbReference type="RuleBase" id="RU365088"/>
    </source>
</evidence>
<reference evidence="11" key="1">
    <citation type="journal article" date="2019" name="Int. J. Syst. Evol. Microbiol.">
        <title>The Global Catalogue of Microorganisms (GCM) 10K type strain sequencing project: providing services to taxonomists for standard genome sequencing and annotation.</title>
        <authorList>
            <consortium name="The Broad Institute Genomics Platform"/>
            <consortium name="The Broad Institute Genome Sequencing Center for Infectious Disease"/>
            <person name="Wu L."/>
            <person name="Ma J."/>
        </authorList>
    </citation>
    <scope>NUCLEOTIDE SEQUENCE [LARGE SCALE GENOMIC DNA]</scope>
    <source>
        <strain evidence="11">KCTC 52237</strain>
    </source>
</reference>
<sequence length="417" mass="44801">MNSTEAATPSHTKATNAPKPTGEFVVLVALMMSMTALAIDAVLPAFDMIRADIAMAHPNQAQLLISLLFAGLALGQLVSGPLSDALGRKKILYTGLILFLLGTVLCIVAQDLTALLIGRFVQGLGVSGPYICAISIVRDKFAGRQMAKIMSVVMMIFITVPALAPSIGQGIMLLADWRAIFVFYLIFAAAVIALIFFRLEETLPKEKRIAFSVKGISDGFKIVIRNRLTAGYTLAMGLFFGCFLGYINSSQQILQELYGTGKLFTLYFGGLALVLGFASFFNSRFVERLGMHFISRRAIYVIIASSVVFLGLQLFVAPTLWMFLIYASILFFSFGLVFGNLNAIAMEPMGHVAGIAAAVIGASSSLISMGLGTYIGQAYNHSVMPVTLGFIIVPTLGLFATLWADGGSKKYSANNAD</sequence>
<keyword evidence="8" id="KW-0997">Cell inner membrane</keyword>
<feature type="transmembrane region" description="Helical" evidence="8">
    <location>
        <begin position="116"/>
        <end position="137"/>
    </location>
</feature>
<comment type="caution">
    <text evidence="10">The sequence shown here is derived from an EMBL/GenBank/DDBJ whole genome shotgun (WGS) entry which is preliminary data.</text>
</comment>
<evidence type="ECO:0000256" key="5">
    <source>
        <dbReference type="ARBA" id="ARBA00022692"/>
    </source>
</evidence>
<dbReference type="PANTHER" id="PTHR23502">
    <property type="entry name" value="MAJOR FACILITATOR SUPERFAMILY"/>
    <property type="match status" value="1"/>
</dbReference>
<dbReference type="PROSITE" id="PS50850">
    <property type="entry name" value="MFS"/>
    <property type="match status" value="1"/>
</dbReference>